<keyword evidence="4" id="KW-1185">Reference proteome</keyword>
<reference evidence="3 4" key="1">
    <citation type="submission" date="2019-08" db="EMBL/GenBank/DDBJ databases">
        <title>Deep-cultivation of Planctomycetes and their phenomic and genomic characterization uncovers novel biology.</title>
        <authorList>
            <person name="Wiegand S."/>
            <person name="Jogler M."/>
            <person name="Boedeker C."/>
            <person name="Pinto D."/>
            <person name="Vollmers J."/>
            <person name="Rivas-Marin E."/>
            <person name="Kohn T."/>
            <person name="Peeters S.H."/>
            <person name="Heuer A."/>
            <person name="Rast P."/>
            <person name="Oberbeckmann S."/>
            <person name="Bunk B."/>
            <person name="Jeske O."/>
            <person name="Meyerdierks A."/>
            <person name="Storesund J.E."/>
            <person name="Kallscheuer N."/>
            <person name="Luecker S."/>
            <person name="Lage O.M."/>
            <person name="Pohl T."/>
            <person name="Merkel B.J."/>
            <person name="Hornburger P."/>
            <person name="Mueller R.-W."/>
            <person name="Bruemmer F."/>
            <person name="Labrenz M."/>
            <person name="Spormann A.M."/>
            <person name="Op den Camp H."/>
            <person name="Overmann J."/>
            <person name="Amann R."/>
            <person name="Jetten M.S.M."/>
            <person name="Mascher T."/>
            <person name="Medema M.H."/>
            <person name="Devos D.P."/>
            <person name="Kaster A.-K."/>
            <person name="Ovreas L."/>
            <person name="Rohde M."/>
            <person name="Galperin M.Y."/>
            <person name="Jogler C."/>
        </authorList>
    </citation>
    <scope>NUCLEOTIDE SEQUENCE [LARGE SCALE GENOMIC DNA]</scope>
    <source>
        <strain evidence="3 4">UC8</strain>
    </source>
</reference>
<evidence type="ECO:0000256" key="1">
    <source>
        <dbReference type="ARBA" id="ARBA00022801"/>
    </source>
</evidence>
<dbReference type="InterPro" id="IPR001932">
    <property type="entry name" value="PPM-type_phosphatase-like_dom"/>
</dbReference>
<dbReference type="Proteomes" id="UP000325286">
    <property type="component" value="Chromosome"/>
</dbReference>
<feature type="domain" description="PPM-type phosphatase" evidence="2">
    <location>
        <begin position="21"/>
        <end position="246"/>
    </location>
</feature>
<dbReference type="InterPro" id="IPR036457">
    <property type="entry name" value="PPM-type-like_dom_sf"/>
</dbReference>
<dbReference type="SMART" id="SM00331">
    <property type="entry name" value="PP2C_SIG"/>
    <property type="match status" value="1"/>
</dbReference>
<evidence type="ECO:0000259" key="2">
    <source>
        <dbReference type="SMART" id="SM00331"/>
    </source>
</evidence>
<dbReference type="PANTHER" id="PTHR43156">
    <property type="entry name" value="STAGE II SPORULATION PROTEIN E-RELATED"/>
    <property type="match status" value="1"/>
</dbReference>
<dbReference type="Pfam" id="PF07228">
    <property type="entry name" value="SpoIIE"/>
    <property type="match status" value="1"/>
</dbReference>
<protein>
    <submittedName>
        <fullName evidence="3">Stage II sporulation protein E (SpoIIE)</fullName>
    </submittedName>
</protein>
<dbReference type="KEGG" id="rul:UC8_29870"/>
<keyword evidence="1" id="KW-0378">Hydrolase</keyword>
<gene>
    <name evidence="3" type="ORF">UC8_29870</name>
</gene>
<sequence length="274" mass="29923">MNCMEVCGGHVDGSRHLQRPGLDVSISSHSQQDIDAGGGDLHLISSCASGRITRMLLADVCGFGPLFRDLAARLADVMKRNVNSIQQTRSVRQMSEQLAAASEQGGFASTLLSTYFAPTRTLSICNAGHPPPMVFRANAKRWELVKHYHSGFTPEPVAPGLLAPAEYGHVKLSLNPEDMFLSYSNSLTECRGKDGTVLGVAGLKNLLEQLDTAASETIPQRLIEVIRGEHSDNLLKDEATISLCRVTNHRVPWKDNVLAPFRLLRSVSDRTTFT</sequence>
<accession>A0A5B9QSS4</accession>
<proteinExistence type="predicted"/>
<organism evidence="3 4">
    <name type="scientific">Roseimaritima ulvae</name>
    <dbReference type="NCBI Taxonomy" id="980254"/>
    <lineage>
        <taxon>Bacteria</taxon>
        <taxon>Pseudomonadati</taxon>
        <taxon>Planctomycetota</taxon>
        <taxon>Planctomycetia</taxon>
        <taxon>Pirellulales</taxon>
        <taxon>Pirellulaceae</taxon>
        <taxon>Roseimaritima</taxon>
    </lineage>
</organism>
<dbReference type="InterPro" id="IPR052016">
    <property type="entry name" value="Bact_Sigma-Reg"/>
</dbReference>
<dbReference type="Gene3D" id="3.60.40.10">
    <property type="entry name" value="PPM-type phosphatase domain"/>
    <property type="match status" value="1"/>
</dbReference>
<dbReference type="PANTHER" id="PTHR43156:SF2">
    <property type="entry name" value="STAGE II SPORULATION PROTEIN E"/>
    <property type="match status" value="1"/>
</dbReference>
<dbReference type="EMBL" id="CP042914">
    <property type="protein sequence ID" value="QEG40969.1"/>
    <property type="molecule type" value="Genomic_DNA"/>
</dbReference>
<dbReference type="GO" id="GO:0016791">
    <property type="term" value="F:phosphatase activity"/>
    <property type="evidence" value="ECO:0007669"/>
    <property type="project" value="TreeGrafter"/>
</dbReference>
<dbReference type="AlphaFoldDB" id="A0A5B9QSS4"/>
<evidence type="ECO:0000313" key="3">
    <source>
        <dbReference type="EMBL" id="QEG40969.1"/>
    </source>
</evidence>
<evidence type="ECO:0000313" key="4">
    <source>
        <dbReference type="Proteomes" id="UP000325286"/>
    </source>
</evidence>
<name>A0A5B9QSS4_9BACT</name>